<feature type="region of interest" description="Disordered" evidence="1">
    <location>
        <begin position="186"/>
        <end position="363"/>
    </location>
</feature>
<feature type="compositionally biased region" description="Polar residues" evidence="1">
    <location>
        <begin position="11"/>
        <end position="22"/>
    </location>
</feature>
<dbReference type="Proteomes" id="UP000000707">
    <property type="component" value="Unassembled WGS sequence"/>
</dbReference>
<dbReference type="eggNOG" id="ENOG502R6DJ">
    <property type="taxonomic scope" value="Eukaryota"/>
</dbReference>
<feature type="compositionally biased region" description="Basic and acidic residues" evidence="1">
    <location>
        <begin position="323"/>
        <end position="335"/>
    </location>
</feature>
<sequence>MSGRHTPGDNEATSEFSYTDSDVLNRPKDDETDSFYSSQYSTIPPPRKVKTPGDLTEGRDSYLSSMSEYSAHDLSQVARSVSVKVVNRPIEPTVNRSASIKKLETQQETTGRLSPDMSYDTTIEGSIPPRSTRRPKSQVVDESSLQAEIANYKTNFPARVHGSGRGHKTSLSISDELDKLMERANSIKSKSYTFENLEPGDDSSVESKYSKLEPPLAGYSKSANKRSSSESFKTASLNSGSEHSGPSETALRLPKRTEVPPRPSTENLARARQVSSKVEQAAVEKRLSQMSGSSRERIHQTLPQPPALDDQFYDVDEPVVVEKPARGKSVKESTKHPRKPTRNTSKGRKSRGKRTSSSHEASGLKPFSYHTLINLLESINGTIIGEEFNQLNLPVKEKQLIEKIVDQLSRLTSDMVLDEHRYAVGIDRLERALRVLEGFM</sequence>
<feature type="compositionally biased region" description="Polar residues" evidence="1">
    <location>
        <begin position="234"/>
        <end position="247"/>
    </location>
</feature>
<proteinExistence type="predicted"/>
<dbReference type="EMBL" id="GL996524">
    <property type="protein sequence ID" value="EGV63463.1"/>
    <property type="molecule type" value="Genomic_DNA"/>
</dbReference>
<feature type="compositionally biased region" description="Low complexity" evidence="1">
    <location>
        <begin position="220"/>
        <end position="233"/>
    </location>
</feature>
<reference evidence="2 3" key="1">
    <citation type="journal article" date="2011" name="Proc. Natl. Acad. Sci. U.S.A.">
        <title>Comparative genomics of xylose-fermenting fungi for enhanced biofuel production.</title>
        <authorList>
            <person name="Wohlbach D.J."/>
            <person name="Kuo A."/>
            <person name="Sato T.K."/>
            <person name="Potts K.M."/>
            <person name="Salamov A.A."/>
            <person name="LaButti K.M."/>
            <person name="Sun H."/>
            <person name="Clum A."/>
            <person name="Pangilinan J.L."/>
            <person name="Lindquist E.A."/>
            <person name="Lucas S."/>
            <person name="Lapidus A."/>
            <person name="Jin M."/>
            <person name="Gunawan C."/>
            <person name="Balan V."/>
            <person name="Dale B.E."/>
            <person name="Jeffries T.W."/>
            <person name="Zinkel R."/>
            <person name="Barry K.W."/>
            <person name="Grigoriev I.V."/>
            <person name="Gasch A.P."/>
        </authorList>
    </citation>
    <scope>NUCLEOTIDE SEQUENCE [LARGE SCALE GENOMIC DNA]</scope>
    <source>
        <strain evidence="3">ATCC 10573 / BCRC 21748 / CBS 615 / JCM 9827 / NBRC 10315 / NRRL Y-1498 / VKM Y-70</strain>
    </source>
</reference>
<name>G3B6G9_CANTC</name>
<feature type="region of interest" description="Disordered" evidence="1">
    <location>
        <begin position="1"/>
        <end position="64"/>
    </location>
</feature>
<feature type="region of interest" description="Disordered" evidence="1">
    <location>
        <begin position="97"/>
        <end position="143"/>
    </location>
</feature>
<keyword evidence="3" id="KW-1185">Reference proteome</keyword>
<dbReference type="OrthoDB" id="4067583at2759"/>
<accession>G3B6G9</accession>
<protein>
    <submittedName>
        <fullName evidence="2">Uncharacterized protein</fullName>
    </submittedName>
</protein>
<gene>
    <name evidence="2" type="ORF">CANTEDRAFT_123775</name>
</gene>
<evidence type="ECO:0000313" key="3">
    <source>
        <dbReference type="Proteomes" id="UP000000707"/>
    </source>
</evidence>
<evidence type="ECO:0000313" key="2">
    <source>
        <dbReference type="EMBL" id="EGV63463.1"/>
    </source>
</evidence>
<organism evidence="3">
    <name type="scientific">Candida tenuis (strain ATCC 10573 / BCRC 21748 / CBS 615 / JCM 9827 / NBRC 10315 / NRRL Y-1498 / VKM Y-70)</name>
    <name type="common">Yeast</name>
    <name type="synonym">Yamadazyma tenuis</name>
    <dbReference type="NCBI Taxonomy" id="590646"/>
    <lineage>
        <taxon>Eukaryota</taxon>
        <taxon>Fungi</taxon>
        <taxon>Dikarya</taxon>
        <taxon>Ascomycota</taxon>
        <taxon>Saccharomycotina</taxon>
        <taxon>Pichiomycetes</taxon>
        <taxon>Debaryomycetaceae</taxon>
        <taxon>Yamadazyma</taxon>
    </lineage>
</organism>
<dbReference type="AlphaFoldDB" id="G3B6G9"/>
<evidence type="ECO:0000256" key="1">
    <source>
        <dbReference type="SAM" id="MobiDB-lite"/>
    </source>
</evidence>
<feature type="compositionally biased region" description="Basic residues" evidence="1">
    <location>
        <begin position="336"/>
        <end position="356"/>
    </location>
</feature>
<dbReference type="HOGENOM" id="CLU_042317_0_0_1"/>